<evidence type="ECO:0000259" key="11">
    <source>
        <dbReference type="Pfam" id="PF08124"/>
    </source>
</evidence>
<dbReference type="Gene3D" id="2.60.220.10">
    <property type="entry name" value="Polysaccharide lyase family 8-like, C-terminal"/>
    <property type="match status" value="1"/>
</dbReference>
<evidence type="ECO:0000259" key="9">
    <source>
        <dbReference type="Pfam" id="PF02278"/>
    </source>
</evidence>
<dbReference type="GO" id="GO:0030246">
    <property type="term" value="F:carbohydrate binding"/>
    <property type="evidence" value="ECO:0007669"/>
    <property type="project" value="InterPro"/>
</dbReference>
<dbReference type="InterPro" id="IPR038970">
    <property type="entry name" value="Lyase_8"/>
</dbReference>
<proteinExistence type="inferred from homology"/>
<dbReference type="GO" id="GO:0005975">
    <property type="term" value="P:carbohydrate metabolic process"/>
    <property type="evidence" value="ECO:0007669"/>
    <property type="project" value="InterPro"/>
</dbReference>
<dbReference type="InterPro" id="IPR014718">
    <property type="entry name" value="GH-type_carb-bd"/>
</dbReference>
<organism evidence="12 13">
    <name type="scientific">Sphingobacterium spiritivorum</name>
    <name type="common">Flavobacterium spiritivorum</name>
    <dbReference type="NCBI Taxonomy" id="258"/>
    <lineage>
        <taxon>Bacteria</taxon>
        <taxon>Pseudomonadati</taxon>
        <taxon>Bacteroidota</taxon>
        <taxon>Sphingobacteriia</taxon>
        <taxon>Sphingobacteriales</taxon>
        <taxon>Sphingobacteriaceae</taxon>
        <taxon>Sphingobacterium</taxon>
    </lineage>
</organism>
<evidence type="ECO:0000256" key="8">
    <source>
        <dbReference type="SAM" id="SignalP"/>
    </source>
</evidence>
<feature type="active site" evidence="7">
    <location>
        <position position="240"/>
    </location>
</feature>
<feature type="chain" id="PRO_5016980128" evidence="8">
    <location>
        <begin position="20"/>
        <end position="729"/>
    </location>
</feature>
<dbReference type="AlphaFoldDB" id="A0A380CPI9"/>
<feature type="active site" evidence="7">
    <location>
        <position position="303"/>
    </location>
</feature>
<dbReference type="SUPFAM" id="SSF48230">
    <property type="entry name" value="Chondroitin AC/alginate lyase"/>
    <property type="match status" value="1"/>
</dbReference>
<comment type="similarity">
    <text evidence="2">Belongs to the polysaccharide lyase 8 family.</text>
</comment>
<dbReference type="InterPro" id="IPR004103">
    <property type="entry name" value="Lyase_8_C"/>
</dbReference>
<evidence type="ECO:0000256" key="6">
    <source>
        <dbReference type="ARBA" id="ARBA00023239"/>
    </source>
</evidence>
<evidence type="ECO:0000256" key="2">
    <source>
        <dbReference type="ARBA" id="ARBA00006699"/>
    </source>
</evidence>
<feature type="domain" description="Polysaccharide lyase family 8 central" evidence="9">
    <location>
        <begin position="354"/>
        <end position="610"/>
    </location>
</feature>
<dbReference type="Gene3D" id="2.70.98.10">
    <property type="match status" value="1"/>
</dbReference>
<feature type="domain" description="Polysaccharide lyase 8 N-terminal alpha-helical" evidence="11">
    <location>
        <begin position="42"/>
        <end position="320"/>
    </location>
</feature>
<keyword evidence="6 12" id="KW-0456">Lyase</keyword>
<dbReference type="Pfam" id="PF02884">
    <property type="entry name" value="Lyase_8_C"/>
    <property type="match status" value="1"/>
</dbReference>
<evidence type="ECO:0000256" key="5">
    <source>
        <dbReference type="ARBA" id="ARBA00022837"/>
    </source>
</evidence>
<evidence type="ECO:0000256" key="4">
    <source>
        <dbReference type="ARBA" id="ARBA00022729"/>
    </source>
</evidence>
<keyword evidence="4 8" id="KW-0732">Signal</keyword>
<evidence type="ECO:0000259" key="10">
    <source>
        <dbReference type="Pfam" id="PF02884"/>
    </source>
</evidence>
<dbReference type="SUPFAM" id="SSF74650">
    <property type="entry name" value="Galactose mutarotase-like"/>
    <property type="match status" value="1"/>
</dbReference>
<dbReference type="Pfam" id="PF02278">
    <property type="entry name" value="Lyase_8"/>
    <property type="match status" value="1"/>
</dbReference>
<dbReference type="Pfam" id="PF08124">
    <property type="entry name" value="Lyase_8_N"/>
    <property type="match status" value="1"/>
</dbReference>
<dbReference type="EMBL" id="UGYW01000002">
    <property type="protein sequence ID" value="SUJ25799.1"/>
    <property type="molecule type" value="Genomic_DNA"/>
</dbReference>
<dbReference type="InterPro" id="IPR003159">
    <property type="entry name" value="Lyase_8_central_dom"/>
</dbReference>
<dbReference type="RefSeq" id="WP_115171230.1">
    <property type="nucleotide sequence ID" value="NZ_UGYW01000002.1"/>
</dbReference>
<comment type="cofactor">
    <cofactor evidence="1">
        <name>Ca(2+)</name>
        <dbReference type="ChEBI" id="CHEBI:29108"/>
    </cofactor>
</comment>
<comment type="subunit">
    <text evidence="3">Monomer.</text>
</comment>
<feature type="active site" evidence="7">
    <location>
        <position position="249"/>
    </location>
</feature>
<feature type="domain" description="Polysaccharide lyase family 8 C-terminal" evidence="10">
    <location>
        <begin position="626"/>
        <end position="695"/>
    </location>
</feature>
<dbReference type="EC" id="4.2.2.5" evidence="12"/>
<dbReference type="SUPFAM" id="SSF49863">
    <property type="entry name" value="Hyaluronate lyase-like, C-terminal domain"/>
    <property type="match status" value="1"/>
</dbReference>
<dbReference type="InterPro" id="IPR011071">
    <property type="entry name" value="Lyase_8-like_C"/>
</dbReference>
<dbReference type="GO" id="GO:0030341">
    <property type="term" value="F:chondroitin AC lyase activity"/>
    <property type="evidence" value="ECO:0007669"/>
    <property type="project" value="UniProtKB-EC"/>
</dbReference>
<evidence type="ECO:0000313" key="12">
    <source>
        <dbReference type="EMBL" id="SUJ25799.1"/>
    </source>
</evidence>
<dbReference type="Gene3D" id="1.50.10.100">
    <property type="entry name" value="Chondroitin AC/alginate lyase"/>
    <property type="match status" value="1"/>
</dbReference>
<evidence type="ECO:0000313" key="13">
    <source>
        <dbReference type="Proteomes" id="UP000254893"/>
    </source>
</evidence>
<dbReference type="GO" id="GO:0005576">
    <property type="term" value="C:extracellular region"/>
    <property type="evidence" value="ECO:0007669"/>
    <property type="project" value="InterPro"/>
</dbReference>
<evidence type="ECO:0000256" key="3">
    <source>
        <dbReference type="ARBA" id="ARBA00011245"/>
    </source>
</evidence>
<dbReference type="InterPro" id="IPR008929">
    <property type="entry name" value="Chondroitin_lyas"/>
</dbReference>
<gene>
    <name evidence="12" type="primary">cslA_2</name>
    <name evidence="12" type="ORF">NCTC11388_03849</name>
</gene>
<dbReference type="PANTHER" id="PTHR38481">
    <property type="entry name" value="HYALURONATE LYASE"/>
    <property type="match status" value="1"/>
</dbReference>
<accession>A0A380CPI9</accession>
<name>A0A380CPI9_SPHSI</name>
<reference evidence="12 13" key="1">
    <citation type="submission" date="2018-06" db="EMBL/GenBank/DDBJ databases">
        <authorList>
            <consortium name="Pathogen Informatics"/>
            <person name="Doyle S."/>
        </authorList>
    </citation>
    <scope>NUCLEOTIDE SEQUENCE [LARGE SCALE GENOMIC DNA]</scope>
    <source>
        <strain evidence="12 13">NCTC11388</strain>
    </source>
</reference>
<dbReference type="PANTHER" id="PTHR38481:SF1">
    <property type="entry name" value="HYALURONATE LYASE"/>
    <property type="match status" value="1"/>
</dbReference>
<dbReference type="Proteomes" id="UP000254893">
    <property type="component" value="Unassembled WGS sequence"/>
</dbReference>
<dbReference type="InterPro" id="IPR012970">
    <property type="entry name" value="Lyase_8_alpha_N"/>
</dbReference>
<feature type="signal peptide" evidence="8">
    <location>
        <begin position="1"/>
        <end position="19"/>
    </location>
</feature>
<protein>
    <submittedName>
        <fullName evidence="12">Chondroitinase-AC</fullName>
        <ecNumber evidence="12">4.2.2.5</ecNumber>
    </submittedName>
</protein>
<evidence type="ECO:0000256" key="1">
    <source>
        <dbReference type="ARBA" id="ARBA00001913"/>
    </source>
</evidence>
<sequence>MKPKLIFLLLFTVCFYYRAGAQSSDIFRTILQRVHDEQISAVNDINVLDKQVKNNLATLNHDNGKWEEFDYADHKRINANWMPVLERIRSMTLAYSHPASSYYRNKRLWQAVNKSLAYFTNHKPLPYCDNWYQQGITRPQSLSLSLINMKFGAKALDKAVEKSTIAAICKDTSVTSNGRNNPMHKFNYGANKAQIAMGWIYLGALLRDKSVLETGVRETFAPIQYTEGEGMQYDLSYDMHYGYLYNGAYGTEFMHSVIKSAGYTADTEYALKGEKLVLFRKFILESIFGLIRGKWIDWNVLGRGISRIGATQRDYSSDLLRLEKIDPEGKEQYEIIRKRMSGEEDASFGLIPRHKHYWSTDYTIHSRPSYFLSIHAVSGRNYAQEIGNQENIKGFWGASGTVNLQLDGPEYYNIFPLWQWTKLPGTTLPDTLPVPVNKAPGEGDRRGTDAFSGGVSDERYGATAYVVSEDLHTSAKKAWFMFDEEIVCLGAGISSTLPYAVYTTLNQTLYNEKDFFVCADHKIHAYSMDSHFNSGNHINWILHNRVGYTFPQTGDINLSVENRKSDWNEIRHTGERANKKVEDKHVFQLTLAHGVRPNNATYAYVMVPGINGATEMKNYLLKDNISILANSDSRQAVFHKGLHIWQIVLYKTTEVFEDDQLKLWSDTPAILMLKKLDNGHYQIFVSDPTQRHKKLNLSIQLPGASSPIRIEFDLPQKPFAGQTVSKIID</sequence>
<keyword evidence="5" id="KW-0106">Calcium</keyword>
<evidence type="ECO:0000256" key="7">
    <source>
        <dbReference type="PIRSR" id="PIRSR638970-1"/>
    </source>
</evidence>
<dbReference type="InterPro" id="IPR011013">
    <property type="entry name" value="Gal_mutarotase_sf_dom"/>
</dbReference>